<dbReference type="Pfam" id="PF07702">
    <property type="entry name" value="UTRA"/>
    <property type="match status" value="1"/>
</dbReference>
<dbReference type="GO" id="GO:0045892">
    <property type="term" value="P:negative regulation of DNA-templated transcription"/>
    <property type="evidence" value="ECO:0007669"/>
    <property type="project" value="TreeGrafter"/>
</dbReference>
<comment type="caution">
    <text evidence="5">The sequence shown here is derived from an EMBL/GenBank/DDBJ whole genome shotgun (WGS) entry which is preliminary data.</text>
</comment>
<evidence type="ECO:0000256" key="2">
    <source>
        <dbReference type="ARBA" id="ARBA00023125"/>
    </source>
</evidence>
<evidence type="ECO:0000256" key="1">
    <source>
        <dbReference type="ARBA" id="ARBA00023015"/>
    </source>
</evidence>
<dbReference type="InterPro" id="IPR036388">
    <property type="entry name" value="WH-like_DNA-bd_sf"/>
</dbReference>
<dbReference type="PRINTS" id="PR00035">
    <property type="entry name" value="HTHGNTR"/>
</dbReference>
<dbReference type="PROSITE" id="PS50949">
    <property type="entry name" value="HTH_GNTR"/>
    <property type="match status" value="1"/>
</dbReference>
<dbReference type="Gene3D" id="1.10.10.10">
    <property type="entry name" value="Winged helix-like DNA-binding domain superfamily/Winged helix DNA-binding domain"/>
    <property type="match status" value="1"/>
</dbReference>
<dbReference type="SMART" id="SM00866">
    <property type="entry name" value="UTRA"/>
    <property type="match status" value="1"/>
</dbReference>
<reference evidence="5" key="2">
    <citation type="submission" date="2023-04" db="EMBL/GenBank/DDBJ databases">
        <title>Paracnuella aquatica gen. nov., sp. nov., a member of the family Chitinophagaceae isolated from a hot spring.</title>
        <authorList>
            <person name="Wang C."/>
        </authorList>
    </citation>
    <scope>NUCLEOTIDE SEQUENCE</scope>
    <source>
        <strain evidence="5">LB-8</strain>
    </source>
</reference>
<dbReference type="AlphaFoldDB" id="A0A9X2XTY9"/>
<dbReference type="SUPFAM" id="SSF46785">
    <property type="entry name" value="Winged helix' DNA-binding domain"/>
    <property type="match status" value="1"/>
</dbReference>
<dbReference type="InterPro" id="IPR036390">
    <property type="entry name" value="WH_DNA-bd_sf"/>
</dbReference>
<dbReference type="InterPro" id="IPR011663">
    <property type="entry name" value="UTRA"/>
</dbReference>
<sequence>MNKIPLLDHNDERPLHRQAEEKLRLLVKSPEYRKGQLFPKETDLAKRWGISRNTLRQAIDKLVNEGLLERKKRSGTRVTDKKISTNLSNWVSFTHEMEDKGIPFHNLLLKAEMKKATKLVEGFLDIKEDTQLVYLQRIRSTGKNPMVYFESWFHPRIGLTGNEDFEKPLYEMLDEEFHIVPLISREEIRAIAATQRIADILKIKKGEPVLERKRLVLDAGKRPIEYNVCYYRSDWFTYSIEIKREL</sequence>
<dbReference type="InterPro" id="IPR050679">
    <property type="entry name" value="Bact_HTH_transcr_reg"/>
</dbReference>
<feature type="domain" description="HTH gntR-type" evidence="4">
    <location>
        <begin position="13"/>
        <end position="81"/>
    </location>
</feature>
<dbReference type="InterPro" id="IPR028978">
    <property type="entry name" value="Chorismate_lyase_/UTRA_dom_sf"/>
</dbReference>
<dbReference type="Gene3D" id="3.40.1410.10">
    <property type="entry name" value="Chorismate lyase-like"/>
    <property type="match status" value="1"/>
</dbReference>
<dbReference type="Pfam" id="PF00392">
    <property type="entry name" value="GntR"/>
    <property type="match status" value="1"/>
</dbReference>
<reference evidence="5" key="1">
    <citation type="submission" date="2022-09" db="EMBL/GenBank/DDBJ databases">
        <authorList>
            <person name="Yuan C."/>
            <person name="Ke Z."/>
        </authorList>
    </citation>
    <scope>NUCLEOTIDE SEQUENCE</scope>
    <source>
        <strain evidence="5">LB-8</strain>
    </source>
</reference>
<keyword evidence="1" id="KW-0805">Transcription regulation</keyword>
<evidence type="ECO:0000256" key="3">
    <source>
        <dbReference type="ARBA" id="ARBA00023163"/>
    </source>
</evidence>
<organism evidence="5 6">
    <name type="scientific">Paraflavisolibacter caeni</name>
    <dbReference type="NCBI Taxonomy" id="2982496"/>
    <lineage>
        <taxon>Bacteria</taxon>
        <taxon>Pseudomonadati</taxon>
        <taxon>Bacteroidota</taxon>
        <taxon>Chitinophagia</taxon>
        <taxon>Chitinophagales</taxon>
        <taxon>Chitinophagaceae</taxon>
        <taxon>Paraflavisolibacter</taxon>
    </lineage>
</organism>
<dbReference type="RefSeq" id="WP_279296250.1">
    <property type="nucleotide sequence ID" value="NZ_JAOTIF010000003.1"/>
</dbReference>
<evidence type="ECO:0000313" key="6">
    <source>
        <dbReference type="Proteomes" id="UP001155483"/>
    </source>
</evidence>
<dbReference type="PANTHER" id="PTHR44846">
    <property type="entry name" value="MANNOSYL-D-GLYCERATE TRANSPORT/METABOLISM SYSTEM REPRESSOR MNGR-RELATED"/>
    <property type="match status" value="1"/>
</dbReference>
<protein>
    <submittedName>
        <fullName evidence="5">GntR family transcriptional regulator</fullName>
    </submittedName>
</protein>
<dbReference type="InterPro" id="IPR000524">
    <property type="entry name" value="Tscrpt_reg_HTH_GntR"/>
</dbReference>
<dbReference type="Proteomes" id="UP001155483">
    <property type="component" value="Unassembled WGS sequence"/>
</dbReference>
<evidence type="ECO:0000313" key="5">
    <source>
        <dbReference type="EMBL" id="MCU7548805.1"/>
    </source>
</evidence>
<evidence type="ECO:0000259" key="4">
    <source>
        <dbReference type="PROSITE" id="PS50949"/>
    </source>
</evidence>
<dbReference type="PANTHER" id="PTHR44846:SF1">
    <property type="entry name" value="MANNOSYL-D-GLYCERATE TRANSPORT_METABOLISM SYSTEM REPRESSOR MNGR-RELATED"/>
    <property type="match status" value="1"/>
</dbReference>
<keyword evidence="2" id="KW-0238">DNA-binding</keyword>
<keyword evidence="3" id="KW-0804">Transcription</keyword>
<proteinExistence type="predicted"/>
<dbReference type="CDD" id="cd07377">
    <property type="entry name" value="WHTH_GntR"/>
    <property type="match status" value="1"/>
</dbReference>
<gene>
    <name evidence="5" type="ORF">OCK74_06730</name>
</gene>
<dbReference type="GO" id="GO:0003677">
    <property type="term" value="F:DNA binding"/>
    <property type="evidence" value="ECO:0007669"/>
    <property type="project" value="UniProtKB-KW"/>
</dbReference>
<keyword evidence="6" id="KW-1185">Reference proteome</keyword>
<dbReference type="SMART" id="SM00345">
    <property type="entry name" value="HTH_GNTR"/>
    <property type="match status" value="1"/>
</dbReference>
<accession>A0A9X2XTY9</accession>
<name>A0A9X2XTY9_9BACT</name>
<dbReference type="SUPFAM" id="SSF64288">
    <property type="entry name" value="Chorismate lyase-like"/>
    <property type="match status" value="1"/>
</dbReference>
<dbReference type="EMBL" id="JAOTIF010000003">
    <property type="protein sequence ID" value="MCU7548805.1"/>
    <property type="molecule type" value="Genomic_DNA"/>
</dbReference>
<dbReference type="GO" id="GO:0003700">
    <property type="term" value="F:DNA-binding transcription factor activity"/>
    <property type="evidence" value="ECO:0007669"/>
    <property type="project" value="InterPro"/>
</dbReference>